<feature type="transmembrane region" description="Helical" evidence="1">
    <location>
        <begin position="110"/>
        <end position="131"/>
    </location>
</feature>
<gene>
    <name evidence="2" type="ORF">IFE08_07160</name>
</gene>
<evidence type="ECO:0000313" key="2">
    <source>
        <dbReference type="EMBL" id="QOW59660.1"/>
    </source>
</evidence>
<sequence>MKKYINYSFIYAIAAMASGVFYREFTKLNGFPGVTALGKVHSHLFLLGMIVFMIVALFAKNSTLDTQKSFRFFLYIYNIGVPLTSVMMIVRGVLQVLDIPLSSGIDAAVSGIAGIGHILTGTGIIFLLTALKNSKDLIGSDKNSL</sequence>
<dbReference type="Proteomes" id="UP000593915">
    <property type="component" value="Chromosome"/>
</dbReference>
<protein>
    <submittedName>
        <fullName evidence="2">DUF2871 domain-containing protein</fullName>
    </submittedName>
</protein>
<evidence type="ECO:0000313" key="3">
    <source>
        <dbReference type="Proteomes" id="UP000593915"/>
    </source>
</evidence>
<dbReference type="RefSeq" id="WP_194075316.1">
    <property type="nucleotide sequence ID" value="NZ_CP061839.1"/>
</dbReference>
<dbReference type="InterPro" id="IPR021299">
    <property type="entry name" value="DUF2871"/>
</dbReference>
<keyword evidence="1" id="KW-0472">Membrane</keyword>
<dbReference type="EMBL" id="CP061839">
    <property type="protein sequence ID" value="QOW59660.1"/>
    <property type="molecule type" value="Genomic_DNA"/>
</dbReference>
<name>A0A7S7AV12_9SPIR</name>
<dbReference type="AlphaFoldDB" id="A0A7S7AV12"/>
<proteinExistence type="predicted"/>
<organism evidence="2 3">
    <name type="scientific">Treponema pedis</name>
    <dbReference type="NCBI Taxonomy" id="409322"/>
    <lineage>
        <taxon>Bacteria</taxon>
        <taxon>Pseudomonadati</taxon>
        <taxon>Spirochaetota</taxon>
        <taxon>Spirochaetia</taxon>
        <taxon>Spirochaetales</taxon>
        <taxon>Treponemataceae</taxon>
        <taxon>Treponema</taxon>
    </lineage>
</organism>
<keyword evidence="1" id="KW-0812">Transmembrane</keyword>
<evidence type="ECO:0000256" key="1">
    <source>
        <dbReference type="SAM" id="Phobius"/>
    </source>
</evidence>
<dbReference type="Pfam" id="PF11070">
    <property type="entry name" value="DUF2871"/>
    <property type="match status" value="1"/>
</dbReference>
<feature type="transmembrane region" description="Helical" evidence="1">
    <location>
        <begin position="42"/>
        <end position="60"/>
    </location>
</feature>
<feature type="transmembrane region" description="Helical" evidence="1">
    <location>
        <begin position="72"/>
        <end position="90"/>
    </location>
</feature>
<keyword evidence="1" id="KW-1133">Transmembrane helix</keyword>
<feature type="transmembrane region" description="Helical" evidence="1">
    <location>
        <begin position="5"/>
        <end position="22"/>
    </location>
</feature>
<accession>A0A7S7AV12</accession>
<reference evidence="2 3" key="1">
    <citation type="submission" date="2020-09" db="EMBL/GenBank/DDBJ databases">
        <title>Characterization of Treponema spp. from bovine digital dermatitis in Korea.</title>
        <authorList>
            <person name="Espiritu H.M."/>
            <person name="Cho Y.I."/>
            <person name="Mamuad L."/>
        </authorList>
    </citation>
    <scope>NUCLEOTIDE SEQUENCE [LARGE SCALE GENOMIC DNA]</scope>
    <source>
        <strain evidence="2 3">KS1</strain>
    </source>
</reference>